<keyword evidence="5" id="KW-1185">Reference proteome</keyword>
<evidence type="ECO:0000256" key="1">
    <source>
        <dbReference type="ARBA" id="ARBA00006484"/>
    </source>
</evidence>
<sequence length="295" mass="31420">MGLDAASLFNVNGMVAVITGGSSGIGAIWAHALDQNGAAKVFILGRRENRLKEVAAAAKNNTLIPIVCDCTDKESLQAAAAEIEKQTPFINLLIANAGVLCKVTGLVPRPEGTTVEQVAQDLWEKTTWEDADNCLATNIAGSYFTFLAFLKLLGAGNEHPDSKWKGLVQSQFITNSSAGGLWRGEEPAYMYNASKSALINLTKNIATAFAKYRIRANTIAPGLFLTEINENDFSRDPDPKLPGSYPASWLPATRAGDDEDIAGVMLFLASRAGGYINGCVLLPDGGMVSTKPSSY</sequence>
<dbReference type="InterPro" id="IPR052178">
    <property type="entry name" value="Sec_Metab_Biosynth_SDR"/>
</dbReference>
<evidence type="ECO:0000256" key="3">
    <source>
        <dbReference type="ARBA" id="ARBA00023002"/>
    </source>
</evidence>
<evidence type="ECO:0000313" key="5">
    <source>
        <dbReference type="Proteomes" id="UP000240883"/>
    </source>
</evidence>
<dbReference type="InterPro" id="IPR020904">
    <property type="entry name" value="Sc_DH/Rdtase_CS"/>
</dbReference>
<dbReference type="STRING" id="1448308.A0A2T2P2R7"/>
<dbReference type="EMBL" id="KZ678130">
    <property type="protein sequence ID" value="PSN71929.1"/>
    <property type="molecule type" value="Genomic_DNA"/>
</dbReference>
<dbReference type="InterPro" id="IPR036291">
    <property type="entry name" value="NAD(P)-bd_dom_sf"/>
</dbReference>
<reference evidence="4 5" key="1">
    <citation type="journal article" date="2018" name="Front. Microbiol.">
        <title>Genome-Wide Analysis of Corynespora cassiicola Leaf Fall Disease Putative Effectors.</title>
        <authorList>
            <person name="Lopez D."/>
            <person name="Ribeiro S."/>
            <person name="Label P."/>
            <person name="Fumanal B."/>
            <person name="Venisse J.S."/>
            <person name="Kohler A."/>
            <person name="de Oliveira R.R."/>
            <person name="Labutti K."/>
            <person name="Lipzen A."/>
            <person name="Lail K."/>
            <person name="Bauer D."/>
            <person name="Ohm R.A."/>
            <person name="Barry K.W."/>
            <person name="Spatafora J."/>
            <person name="Grigoriev I.V."/>
            <person name="Martin F.M."/>
            <person name="Pujade-Renaud V."/>
        </authorList>
    </citation>
    <scope>NUCLEOTIDE SEQUENCE [LARGE SCALE GENOMIC DNA]</scope>
    <source>
        <strain evidence="4 5">Philippines</strain>
    </source>
</reference>
<keyword evidence="2" id="KW-0521">NADP</keyword>
<dbReference type="AlphaFoldDB" id="A0A2T2P2R7"/>
<dbReference type="CDD" id="cd05233">
    <property type="entry name" value="SDR_c"/>
    <property type="match status" value="1"/>
</dbReference>
<dbReference type="GO" id="GO:0016491">
    <property type="term" value="F:oxidoreductase activity"/>
    <property type="evidence" value="ECO:0007669"/>
    <property type="project" value="UniProtKB-KW"/>
</dbReference>
<comment type="similarity">
    <text evidence="1">Belongs to the short-chain dehydrogenases/reductases (SDR) family.</text>
</comment>
<proteinExistence type="inferred from homology"/>
<dbReference type="Proteomes" id="UP000240883">
    <property type="component" value="Unassembled WGS sequence"/>
</dbReference>
<protein>
    <submittedName>
        <fullName evidence="4">NAD(P)-binding protein</fullName>
    </submittedName>
</protein>
<dbReference type="PROSITE" id="PS00061">
    <property type="entry name" value="ADH_SHORT"/>
    <property type="match status" value="1"/>
</dbReference>
<accession>A0A2T2P2R7</accession>
<dbReference type="Gene3D" id="3.40.50.720">
    <property type="entry name" value="NAD(P)-binding Rossmann-like Domain"/>
    <property type="match status" value="1"/>
</dbReference>
<evidence type="ECO:0000256" key="2">
    <source>
        <dbReference type="ARBA" id="ARBA00022857"/>
    </source>
</evidence>
<evidence type="ECO:0000313" key="4">
    <source>
        <dbReference type="EMBL" id="PSN71929.1"/>
    </source>
</evidence>
<dbReference type="InterPro" id="IPR002347">
    <property type="entry name" value="SDR_fam"/>
</dbReference>
<dbReference type="PANTHER" id="PTHR43618:SF18">
    <property type="entry name" value="SHORT CHAIN DEHYDROGENASE_REDUCTASE FAMILY (AFU_ORTHOLOGUE AFUA_5G12480)"/>
    <property type="match status" value="1"/>
</dbReference>
<dbReference type="Pfam" id="PF13561">
    <property type="entry name" value="adh_short_C2"/>
    <property type="match status" value="1"/>
</dbReference>
<dbReference type="PRINTS" id="PR00081">
    <property type="entry name" value="GDHRDH"/>
</dbReference>
<dbReference type="PANTHER" id="PTHR43618">
    <property type="entry name" value="7-ALPHA-HYDROXYSTEROID DEHYDROGENASE"/>
    <property type="match status" value="1"/>
</dbReference>
<dbReference type="OrthoDB" id="2898618at2759"/>
<name>A0A2T2P2R7_CORCC</name>
<keyword evidence="3" id="KW-0560">Oxidoreductase</keyword>
<organism evidence="4 5">
    <name type="scientific">Corynespora cassiicola Philippines</name>
    <dbReference type="NCBI Taxonomy" id="1448308"/>
    <lineage>
        <taxon>Eukaryota</taxon>
        <taxon>Fungi</taxon>
        <taxon>Dikarya</taxon>
        <taxon>Ascomycota</taxon>
        <taxon>Pezizomycotina</taxon>
        <taxon>Dothideomycetes</taxon>
        <taxon>Pleosporomycetidae</taxon>
        <taxon>Pleosporales</taxon>
        <taxon>Corynesporascaceae</taxon>
        <taxon>Corynespora</taxon>
    </lineage>
</organism>
<dbReference type="SUPFAM" id="SSF51735">
    <property type="entry name" value="NAD(P)-binding Rossmann-fold domains"/>
    <property type="match status" value="1"/>
</dbReference>
<gene>
    <name evidence="4" type="ORF">BS50DRAFT_597417</name>
</gene>